<name>A0A0E9VM20_ANGAN</name>
<accession>A0A0E9VM20</accession>
<dbReference type="EMBL" id="GBXM01029465">
    <property type="protein sequence ID" value="JAH79112.1"/>
    <property type="molecule type" value="Transcribed_RNA"/>
</dbReference>
<sequence length="57" mass="6492">MFYRHIINYSLVTVGTSSEQTVDFRVGFWPYLVICTLIKKDSTCGSGDAEHWCLCSL</sequence>
<reference evidence="1" key="1">
    <citation type="submission" date="2014-11" db="EMBL/GenBank/DDBJ databases">
        <authorList>
            <person name="Amaro Gonzalez C."/>
        </authorList>
    </citation>
    <scope>NUCLEOTIDE SEQUENCE</scope>
</reference>
<proteinExistence type="predicted"/>
<dbReference type="AlphaFoldDB" id="A0A0E9VM20"/>
<protein>
    <submittedName>
        <fullName evidence="1">Uncharacterized protein</fullName>
    </submittedName>
</protein>
<evidence type="ECO:0000313" key="1">
    <source>
        <dbReference type="EMBL" id="JAH79112.1"/>
    </source>
</evidence>
<reference evidence="1" key="2">
    <citation type="journal article" date="2015" name="Fish Shellfish Immunol.">
        <title>Early steps in the European eel (Anguilla anguilla)-Vibrio vulnificus interaction in the gills: Role of the RtxA13 toxin.</title>
        <authorList>
            <person name="Callol A."/>
            <person name="Pajuelo D."/>
            <person name="Ebbesson L."/>
            <person name="Teles M."/>
            <person name="MacKenzie S."/>
            <person name="Amaro C."/>
        </authorList>
    </citation>
    <scope>NUCLEOTIDE SEQUENCE</scope>
</reference>
<organism evidence="1">
    <name type="scientific">Anguilla anguilla</name>
    <name type="common">European freshwater eel</name>
    <name type="synonym">Muraena anguilla</name>
    <dbReference type="NCBI Taxonomy" id="7936"/>
    <lineage>
        <taxon>Eukaryota</taxon>
        <taxon>Metazoa</taxon>
        <taxon>Chordata</taxon>
        <taxon>Craniata</taxon>
        <taxon>Vertebrata</taxon>
        <taxon>Euteleostomi</taxon>
        <taxon>Actinopterygii</taxon>
        <taxon>Neopterygii</taxon>
        <taxon>Teleostei</taxon>
        <taxon>Anguilliformes</taxon>
        <taxon>Anguillidae</taxon>
        <taxon>Anguilla</taxon>
    </lineage>
</organism>